<reference evidence="1 2" key="1">
    <citation type="submission" date="2021-06" db="EMBL/GenBank/DDBJ databases">
        <title>Caerostris darwini draft genome.</title>
        <authorList>
            <person name="Kono N."/>
            <person name="Arakawa K."/>
        </authorList>
    </citation>
    <scope>NUCLEOTIDE SEQUENCE [LARGE SCALE GENOMIC DNA]</scope>
</reference>
<dbReference type="EMBL" id="BPLQ01001270">
    <property type="protein sequence ID" value="GIX80132.1"/>
    <property type="molecule type" value="Genomic_DNA"/>
</dbReference>
<comment type="caution">
    <text evidence="1">The sequence shown here is derived from an EMBL/GenBank/DDBJ whole genome shotgun (WGS) entry which is preliminary data.</text>
</comment>
<evidence type="ECO:0000313" key="1">
    <source>
        <dbReference type="EMBL" id="GIX80132.1"/>
    </source>
</evidence>
<accession>A0AAV4N5Z1</accession>
<evidence type="ECO:0000313" key="2">
    <source>
        <dbReference type="Proteomes" id="UP001054837"/>
    </source>
</evidence>
<sequence>MAPHEGNLSDREQTHPCPVCCPSPPHHNKSSAISTRRLRDLCTAMCVSYYKLLKDRFISLNQWVDPQDRNGDRHLKTRGNCVNQLISLFLDVSLNFQKIRRRPTFLKTLWCPSGLTARELPNWPSGRPSLAYKSFNCERTLFCFRNEVPRNGSYITNSAFYEMHHKALLHYTHTEPRQHEVNITWAGIDGPHIYPMSSSLTVGFCSLRIYHSSLFRRLSKFQFGISGRFGIPVS</sequence>
<gene>
    <name evidence="1" type="ORF">CDAR_14091</name>
</gene>
<keyword evidence="2" id="KW-1185">Reference proteome</keyword>
<dbReference type="Proteomes" id="UP001054837">
    <property type="component" value="Unassembled WGS sequence"/>
</dbReference>
<proteinExistence type="predicted"/>
<dbReference type="AlphaFoldDB" id="A0AAV4N5Z1"/>
<organism evidence="1 2">
    <name type="scientific">Caerostris darwini</name>
    <dbReference type="NCBI Taxonomy" id="1538125"/>
    <lineage>
        <taxon>Eukaryota</taxon>
        <taxon>Metazoa</taxon>
        <taxon>Ecdysozoa</taxon>
        <taxon>Arthropoda</taxon>
        <taxon>Chelicerata</taxon>
        <taxon>Arachnida</taxon>
        <taxon>Araneae</taxon>
        <taxon>Araneomorphae</taxon>
        <taxon>Entelegynae</taxon>
        <taxon>Araneoidea</taxon>
        <taxon>Araneidae</taxon>
        <taxon>Caerostris</taxon>
    </lineage>
</organism>
<name>A0AAV4N5Z1_9ARAC</name>
<protein>
    <submittedName>
        <fullName evidence="1">Uncharacterized protein</fullName>
    </submittedName>
</protein>